<evidence type="ECO:0000313" key="8">
    <source>
        <dbReference type="Proteomes" id="UP001156641"/>
    </source>
</evidence>
<sequence>MSTLDPAGWSGLRALGHQMMDDMIDHLSGIATQPVWRPLPDDIRAGFTAPLPAHGTAPERLYESFTTNIKPYVTGNTHPRFMGWVHGGGNPVSMLAELLAGAMNANCGGRDHVGIVVERQVIAWAAEMLGLPAQTSGVLLTGSSMANFIAVLCARFKALGADARANGLQGARLTAYASAGVHRCVPSALDMAGLGLQALRKIPVDADFRMDLNALRAAIAADKAAGCTPFLIVGTAGTVDVGAFDDLTALAEIAHEHNAWFHADAAFGALAALSPNRKHFLTGIERADSVAFDFHKWAQVTYDAGCVLIRDPELHNATFAQATSYLAAAPRGLAGGHPWPCDLGPDLSRGFRALKVWMTLSAYGSEALGAVVDTTCTLAQHLAARITASNRLELLAPVKLNIVCFAITGYTDAQTADLVADLQESGLFAPSTTIIGGRMAIRAAIVNHRTQQSDIDALAEEILRRIAL</sequence>
<protein>
    <submittedName>
        <fullName evidence="7">Cytochrome d ubiquinol oxidase subunit I</fullName>
    </submittedName>
</protein>
<dbReference type="InterPro" id="IPR015421">
    <property type="entry name" value="PyrdxlP-dep_Trfase_major"/>
</dbReference>
<evidence type="ECO:0000256" key="6">
    <source>
        <dbReference type="RuleBase" id="RU000382"/>
    </source>
</evidence>
<dbReference type="Gene3D" id="3.40.640.10">
    <property type="entry name" value="Type I PLP-dependent aspartate aminotransferase-like (Major domain)"/>
    <property type="match status" value="1"/>
</dbReference>
<evidence type="ECO:0000256" key="1">
    <source>
        <dbReference type="ARBA" id="ARBA00001933"/>
    </source>
</evidence>
<dbReference type="RefSeq" id="WP_284256695.1">
    <property type="nucleotide sequence ID" value="NZ_BSOS01000009.1"/>
</dbReference>
<keyword evidence="3" id="KW-0210">Decarboxylase</keyword>
<organism evidence="7 8">
    <name type="scientific">Acidocella aquatica</name>
    <dbReference type="NCBI Taxonomy" id="1922313"/>
    <lineage>
        <taxon>Bacteria</taxon>
        <taxon>Pseudomonadati</taxon>
        <taxon>Pseudomonadota</taxon>
        <taxon>Alphaproteobacteria</taxon>
        <taxon>Acetobacterales</taxon>
        <taxon>Acidocellaceae</taxon>
        <taxon>Acidocella</taxon>
    </lineage>
</organism>
<dbReference type="InterPro" id="IPR015424">
    <property type="entry name" value="PyrdxlP-dep_Trfase"/>
</dbReference>
<dbReference type="SUPFAM" id="SSF53383">
    <property type="entry name" value="PLP-dependent transferases"/>
    <property type="match status" value="1"/>
</dbReference>
<keyword evidence="5 6" id="KW-0456">Lyase</keyword>
<comment type="similarity">
    <text evidence="2 6">Belongs to the group II decarboxylase family.</text>
</comment>
<gene>
    <name evidence="7" type="ORF">GCM10010909_07790</name>
</gene>
<name>A0ABQ6A2U0_9PROT</name>
<dbReference type="InterPro" id="IPR015422">
    <property type="entry name" value="PyrdxlP-dep_Trfase_small"/>
</dbReference>
<dbReference type="InterPro" id="IPR010977">
    <property type="entry name" value="Aromatic_deC"/>
</dbReference>
<reference evidence="8" key="1">
    <citation type="journal article" date="2019" name="Int. J. Syst. Evol. Microbiol.">
        <title>The Global Catalogue of Microorganisms (GCM) 10K type strain sequencing project: providing services to taxonomists for standard genome sequencing and annotation.</title>
        <authorList>
            <consortium name="The Broad Institute Genomics Platform"/>
            <consortium name="The Broad Institute Genome Sequencing Center for Infectious Disease"/>
            <person name="Wu L."/>
            <person name="Ma J."/>
        </authorList>
    </citation>
    <scope>NUCLEOTIDE SEQUENCE [LARGE SCALE GENOMIC DNA]</scope>
    <source>
        <strain evidence="8">NBRC 112502</strain>
    </source>
</reference>
<dbReference type="Proteomes" id="UP001156641">
    <property type="component" value="Unassembled WGS sequence"/>
</dbReference>
<proteinExistence type="inferred from homology"/>
<dbReference type="EMBL" id="BSOS01000009">
    <property type="protein sequence ID" value="GLR66101.1"/>
    <property type="molecule type" value="Genomic_DNA"/>
</dbReference>
<evidence type="ECO:0000313" key="7">
    <source>
        <dbReference type="EMBL" id="GLR66101.1"/>
    </source>
</evidence>
<comment type="caution">
    <text evidence="7">The sequence shown here is derived from an EMBL/GenBank/DDBJ whole genome shotgun (WGS) entry which is preliminary data.</text>
</comment>
<evidence type="ECO:0000256" key="4">
    <source>
        <dbReference type="ARBA" id="ARBA00022898"/>
    </source>
</evidence>
<keyword evidence="4 6" id="KW-0663">Pyridoxal phosphate</keyword>
<dbReference type="Gene3D" id="3.90.1150.10">
    <property type="entry name" value="Aspartate Aminotransferase, domain 1"/>
    <property type="match status" value="1"/>
</dbReference>
<accession>A0ABQ6A2U0</accession>
<evidence type="ECO:0000256" key="3">
    <source>
        <dbReference type="ARBA" id="ARBA00022793"/>
    </source>
</evidence>
<evidence type="ECO:0000256" key="5">
    <source>
        <dbReference type="ARBA" id="ARBA00023239"/>
    </source>
</evidence>
<keyword evidence="8" id="KW-1185">Reference proteome</keyword>
<dbReference type="PANTHER" id="PTHR11999:SF70">
    <property type="entry name" value="MIP05841P"/>
    <property type="match status" value="1"/>
</dbReference>
<dbReference type="Pfam" id="PF00282">
    <property type="entry name" value="Pyridoxal_deC"/>
    <property type="match status" value="1"/>
</dbReference>
<dbReference type="InterPro" id="IPR002129">
    <property type="entry name" value="PyrdxlP-dep_de-COase"/>
</dbReference>
<comment type="cofactor">
    <cofactor evidence="1 6">
        <name>pyridoxal 5'-phosphate</name>
        <dbReference type="ChEBI" id="CHEBI:597326"/>
    </cofactor>
</comment>
<dbReference type="Gene3D" id="1.20.1340.10">
    <property type="entry name" value="dopa decarboxylase, N-terminal domain"/>
    <property type="match status" value="1"/>
</dbReference>
<evidence type="ECO:0000256" key="2">
    <source>
        <dbReference type="ARBA" id="ARBA00009533"/>
    </source>
</evidence>
<dbReference type="PRINTS" id="PR00800">
    <property type="entry name" value="YHDCRBOXLASE"/>
</dbReference>
<dbReference type="PANTHER" id="PTHR11999">
    <property type="entry name" value="GROUP II PYRIDOXAL-5-PHOSPHATE DECARBOXYLASE"/>
    <property type="match status" value="1"/>
</dbReference>